<evidence type="ECO:0000256" key="6">
    <source>
        <dbReference type="ARBA" id="ARBA00022723"/>
    </source>
</evidence>
<dbReference type="Pfam" id="PF01786">
    <property type="entry name" value="AOX"/>
    <property type="match status" value="1"/>
</dbReference>
<keyword evidence="11" id="KW-0560">Oxidoreductase</keyword>
<name>A0A2P2IG48_9CRUS</name>
<evidence type="ECO:0000256" key="7">
    <source>
        <dbReference type="ARBA" id="ARBA00022792"/>
    </source>
</evidence>
<evidence type="ECO:0000256" key="13">
    <source>
        <dbReference type="ARBA" id="ARBA00023128"/>
    </source>
</evidence>
<evidence type="ECO:0000256" key="14">
    <source>
        <dbReference type="ARBA" id="ARBA00023136"/>
    </source>
</evidence>
<evidence type="ECO:0000256" key="3">
    <source>
        <dbReference type="ARBA" id="ARBA00022448"/>
    </source>
</evidence>
<keyword evidence="5 18" id="KW-0812">Transmembrane</keyword>
<feature type="binding site" evidence="16">
    <location>
        <position position="162"/>
    </location>
    <ligand>
        <name>Fe cation</name>
        <dbReference type="ChEBI" id="CHEBI:24875"/>
        <label>1</label>
    </ligand>
</feature>
<feature type="binding site" evidence="16">
    <location>
        <position position="267"/>
    </location>
    <ligand>
        <name>Fe cation</name>
        <dbReference type="ChEBI" id="CHEBI:24875"/>
        <label>2</label>
    </ligand>
</feature>
<keyword evidence="8" id="KW-0809">Transit peptide</keyword>
<evidence type="ECO:0000313" key="20">
    <source>
        <dbReference type="EMBL" id="LAC27298.1"/>
    </source>
</evidence>
<reference evidence="19" key="2">
    <citation type="journal article" date="2018" name="Biosci. Biotechnol. Biochem.">
        <title>Polysaccharide hydrolase of the hadal zone amphipods Hirondellea gigas.</title>
        <authorList>
            <person name="Kobayashi H."/>
            <person name="Nagahama T."/>
            <person name="Arai W."/>
            <person name="Sasagawa Y."/>
            <person name="Umeda M."/>
            <person name="Hayashi T."/>
            <person name="Nikaido I."/>
            <person name="Watanabe H."/>
            <person name="Oguri K."/>
            <person name="Kitazato H."/>
            <person name="Fujioka K."/>
            <person name="Kido Y."/>
            <person name="Takami H."/>
        </authorList>
    </citation>
    <scope>NUCLEOTIDE SEQUENCE</scope>
    <source>
        <tissue evidence="19">Whole body</tissue>
    </source>
</reference>
<keyword evidence="7" id="KW-0999">Mitochondrion inner membrane</keyword>
<evidence type="ECO:0000313" key="19">
    <source>
        <dbReference type="EMBL" id="LAB72968.1"/>
    </source>
</evidence>
<feature type="binding site" evidence="16">
    <location>
        <position position="159"/>
    </location>
    <ligand>
        <name>Fe cation</name>
        <dbReference type="ChEBI" id="CHEBI:24875"/>
        <label>2</label>
    </ligand>
</feature>
<keyword evidence="12 16" id="KW-0408">Iron</keyword>
<evidence type="ECO:0000256" key="5">
    <source>
        <dbReference type="ARBA" id="ARBA00022692"/>
    </source>
</evidence>
<keyword evidence="14 18" id="KW-0472">Membrane</keyword>
<evidence type="ECO:0000256" key="11">
    <source>
        <dbReference type="ARBA" id="ARBA00023002"/>
    </source>
</evidence>
<dbReference type="InterPro" id="IPR038659">
    <property type="entry name" value="AOX_sf"/>
</dbReference>
<keyword evidence="10 18" id="KW-1133">Transmembrane helix</keyword>
<feature type="binding site" evidence="16">
    <location>
        <position position="120"/>
    </location>
    <ligand>
        <name>Fe cation</name>
        <dbReference type="ChEBI" id="CHEBI:24875"/>
        <label>1</label>
    </ligand>
</feature>
<evidence type="ECO:0000256" key="17">
    <source>
        <dbReference type="SAM" id="MobiDB-lite"/>
    </source>
</evidence>
<proteinExistence type="evidence at transcript level"/>
<keyword evidence="3" id="KW-0813">Transport</keyword>
<dbReference type="Gene3D" id="1.20.1260.140">
    <property type="entry name" value="Alternative oxidase"/>
    <property type="match status" value="1"/>
</dbReference>
<evidence type="ECO:0000256" key="1">
    <source>
        <dbReference type="ARBA" id="ARBA00004273"/>
    </source>
</evidence>
<evidence type="ECO:0000256" key="9">
    <source>
        <dbReference type="ARBA" id="ARBA00022982"/>
    </source>
</evidence>
<keyword evidence="9" id="KW-0249">Electron transport</keyword>
<feature type="region of interest" description="Disordered" evidence="17">
    <location>
        <begin position="269"/>
        <end position="289"/>
    </location>
</feature>
<dbReference type="CDD" id="cd01053">
    <property type="entry name" value="AOX"/>
    <property type="match status" value="1"/>
</dbReference>
<evidence type="ECO:0000256" key="18">
    <source>
        <dbReference type="SAM" id="Phobius"/>
    </source>
</evidence>
<feature type="binding site" evidence="16">
    <location>
        <position position="264"/>
    </location>
    <ligand>
        <name>Fe cation</name>
        <dbReference type="ChEBI" id="CHEBI:24875"/>
        <label>1</label>
    </ligand>
</feature>
<dbReference type="EMBL" id="IACT01008186">
    <property type="protein sequence ID" value="LAC27298.1"/>
    <property type="molecule type" value="mRNA"/>
</dbReference>
<dbReference type="GO" id="GO:0046872">
    <property type="term" value="F:metal ion binding"/>
    <property type="evidence" value="ECO:0007669"/>
    <property type="project" value="UniProtKB-KW"/>
</dbReference>
<protein>
    <submittedName>
        <fullName evidence="19 20">Alternative oxidase</fullName>
    </submittedName>
</protein>
<feature type="binding site" evidence="16">
    <location>
        <position position="264"/>
    </location>
    <ligand>
        <name>Fe cation</name>
        <dbReference type="ChEBI" id="CHEBI:24875"/>
        <label>2</label>
    </ligand>
</feature>
<comment type="function">
    <text evidence="15">Catalyzes cyanide-resistant oxygen consumption. May increase respiration when the cytochrome respiratory pathway is restricted, or in response to low temperatures.</text>
</comment>
<evidence type="ECO:0000256" key="12">
    <source>
        <dbReference type="ARBA" id="ARBA00023004"/>
    </source>
</evidence>
<comment type="similarity">
    <text evidence="2">Belongs to the alternative oxidase family.</text>
</comment>
<evidence type="ECO:0000256" key="15">
    <source>
        <dbReference type="ARBA" id="ARBA00025285"/>
    </source>
</evidence>
<evidence type="ECO:0000256" key="4">
    <source>
        <dbReference type="ARBA" id="ARBA00022660"/>
    </source>
</evidence>
<dbReference type="GO" id="GO:0009916">
    <property type="term" value="F:alternative oxidase activity"/>
    <property type="evidence" value="ECO:0007669"/>
    <property type="project" value="InterPro"/>
</dbReference>
<accession>A0A2P2IG48</accession>
<dbReference type="InterPro" id="IPR002680">
    <property type="entry name" value="AOX"/>
</dbReference>
<dbReference type="EMBL" id="IACF01007385">
    <property type="protein sequence ID" value="LAB72968.1"/>
    <property type="molecule type" value="mRNA"/>
</dbReference>
<dbReference type="FunFam" id="1.20.1260.140:FF:000002">
    <property type="entry name" value="Alternative oxidase"/>
    <property type="match status" value="1"/>
</dbReference>
<evidence type="ECO:0000256" key="10">
    <source>
        <dbReference type="ARBA" id="ARBA00022989"/>
    </source>
</evidence>
<dbReference type="GO" id="GO:0010230">
    <property type="term" value="P:alternative respiration"/>
    <property type="evidence" value="ECO:0007669"/>
    <property type="project" value="TreeGrafter"/>
</dbReference>
<dbReference type="PIRSF" id="PIRSF005229">
    <property type="entry name" value="AOX"/>
    <property type="match status" value="1"/>
</dbReference>
<comment type="cofactor">
    <cofactor evidence="16">
        <name>Fe cation</name>
        <dbReference type="ChEBI" id="CHEBI:24875"/>
    </cofactor>
    <text evidence="16">Binds 2 iron ions per subunit.</text>
</comment>
<feature type="binding site" evidence="16">
    <location>
        <position position="159"/>
    </location>
    <ligand>
        <name>Fe cation</name>
        <dbReference type="ChEBI" id="CHEBI:24875"/>
        <label>1</label>
    </ligand>
</feature>
<dbReference type="PANTHER" id="PTHR31803">
    <property type="entry name" value="ALTERNATIVE OXIDASE"/>
    <property type="match status" value="1"/>
</dbReference>
<feature type="binding site" evidence="16">
    <location>
        <position position="210"/>
    </location>
    <ligand>
        <name>Fe cation</name>
        <dbReference type="ChEBI" id="CHEBI:24875"/>
        <label>2</label>
    </ligand>
</feature>
<evidence type="ECO:0000256" key="8">
    <source>
        <dbReference type="ARBA" id="ARBA00022946"/>
    </source>
</evidence>
<feature type="transmembrane region" description="Helical" evidence="18">
    <location>
        <begin position="178"/>
        <end position="197"/>
    </location>
</feature>
<organism evidence="19">
    <name type="scientific">Hirondellea gigas</name>
    <dbReference type="NCBI Taxonomy" id="1518452"/>
    <lineage>
        <taxon>Eukaryota</taxon>
        <taxon>Metazoa</taxon>
        <taxon>Ecdysozoa</taxon>
        <taxon>Arthropoda</taxon>
        <taxon>Crustacea</taxon>
        <taxon>Multicrustacea</taxon>
        <taxon>Malacostraca</taxon>
        <taxon>Eumalacostraca</taxon>
        <taxon>Peracarida</taxon>
        <taxon>Amphipoda</taxon>
        <taxon>Amphilochidea</taxon>
        <taxon>Lysianassida</taxon>
        <taxon>Lysianassidira</taxon>
        <taxon>Lysianassoidea</taxon>
        <taxon>Lysianassidae</taxon>
        <taxon>Hirondellea</taxon>
    </lineage>
</organism>
<reference evidence="20" key="1">
    <citation type="submission" date="2017-11" db="EMBL/GenBank/DDBJ databases">
        <title>The sensing device of the deep-sea amphipod.</title>
        <authorList>
            <person name="Kobayashi H."/>
            <person name="Nagahama T."/>
            <person name="Arai W."/>
            <person name="Sasagawa Y."/>
            <person name="Umeda M."/>
            <person name="Hayashi T."/>
            <person name="Nikaido I."/>
            <person name="Watanabe H."/>
            <person name="Oguri K."/>
            <person name="Kitazato H."/>
            <person name="Fujioka K."/>
            <person name="Kido Y."/>
            <person name="Takami H."/>
        </authorList>
    </citation>
    <scope>NUCLEOTIDE SEQUENCE</scope>
    <source>
        <tissue evidence="20">Whole body</tissue>
    </source>
</reference>
<dbReference type="GO" id="GO:0005743">
    <property type="term" value="C:mitochondrial inner membrane"/>
    <property type="evidence" value="ECO:0007669"/>
    <property type="project" value="UniProtKB-SubCell"/>
</dbReference>
<keyword evidence="6 16" id="KW-0479">Metal-binding</keyword>
<sequence length="289" mass="33192">MLQRTLIPLRSIGIVGSRRCLPVSFVRMCSTSEKDSEKNWELTHPRQRALEKADYMMTHPIWTTEELNSVEITHRPCEKLSDYIAYGSVSLLRFNFDLFSGYFFGTMDESKWLTRICFLETVAGVPGMVAAMVRHLHSLRLMTRDHGWIHTLLEEAENERMHLLTALTLKKPGKMFRAAVLITQGLFVNFWFFAYLVSPNFCHRFVGYLEEEAVATYTKCLKQLDAGDLPLFAKMPAPDIAIKYWKMPKDAQVRDLLLAIRADEGHHRDVNHGFASQHSDATNPWGPGK</sequence>
<evidence type="ECO:0000256" key="2">
    <source>
        <dbReference type="ARBA" id="ARBA00008388"/>
    </source>
</evidence>
<evidence type="ECO:0000256" key="16">
    <source>
        <dbReference type="PIRSR" id="PIRSR005229-1"/>
    </source>
</evidence>
<dbReference type="PANTHER" id="PTHR31803:SF3">
    <property type="entry name" value="ALTERNATIVE OXIDASE"/>
    <property type="match status" value="1"/>
</dbReference>
<keyword evidence="4" id="KW-0679">Respiratory chain</keyword>
<keyword evidence="13" id="KW-0496">Mitochondrion</keyword>
<dbReference type="AlphaFoldDB" id="A0A2P2IG48"/>
<comment type="subcellular location">
    <subcellularLocation>
        <location evidence="1">Mitochondrion inner membrane</location>
    </subcellularLocation>
</comment>